<proteinExistence type="predicted"/>
<dbReference type="InterPro" id="IPR029006">
    <property type="entry name" value="ADF-H/Gelsolin-like_dom_sf"/>
</dbReference>
<dbReference type="InParanoid" id="A0A1E7EVJ0"/>
<dbReference type="PRINTS" id="PR00597">
    <property type="entry name" value="GELSOLIN"/>
</dbReference>
<dbReference type="GO" id="GO:0015629">
    <property type="term" value="C:actin cytoskeleton"/>
    <property type="evidence" value="ECO:0007669"/>
    <property type="project" value="TreeGrafter"/>
</dbReference>
<accession>A0A1E7EVJ0</accession>
<dbReference type="PANTHER" id="PTHR11977">
    <property type="entry name" value="VILLIN"/>
    <property type="match status" value="1"/>
</dbReference>
<evidence type="ECO:0000313" key="2">
    <source>
        <dbReference type="EMBL" id="OEU09867.1"/>
    </source>
</evidence>
<dbReference type="PANTHER" id="PTHR11977:SF130">
    <property type="entry name" value="SEVERIN"/>
    <property type="match status" value="1"/>
</dbReference>
<dbReference type="Gene3D" id="3.40.20.10">
    <property type="entry name" value="Severin"/>
    <property type="match status" value="3"/>
</dbReference>
<feature type="domain" description="Gelsolin-like" evidence="1">
    <location>
        <begin position="322"/>
        <end position="389"/>
    </location>
</feature>
<protein>
    <submittedName>
        <fullName evidence="2">Actin depolymerizing protein</fullName>
    </submittedName>
</protein>
<dbReference type="SUPFAM" id="SSF55753">
    <property type="entry name" value="Actin depolymerizing proteins"/>
    <property type="match status" value="3"/>
</dbReference>
<dbReference type="SMART" id="SM00262">
    <property type="entry name" value="GEL"/>
    <property type="match status" value="3"/>
</dbReference>
<evidence type="ECO:0000259" key="1">
    <source>
        <dbReference type="Pfam" id="PF00626"/>
    </source>
</evidence>
<sequence>MQKPGRISWRDTNLALIGSELDHKVKAAAAEGEEAWDGIGKKVGIYVWRVEKFLIKPWPKNQYGQFFRGDSYIILNSFGSDTNNLQHDIHIWIGSESTQDEYGTAAYKMVEADDYLGGAAVQHRQIEGKEASEFVDYFDHLEYLDGGIETGFNKVEPTKEKPLFFKFRVRENTKKGELVQVPLSTSSMDSGSGFILFADKGTVWAWHGKDFKIMEKIACTQQGEKLCTLGTVTVLAQGDGDDEETEFWDYLKGDSSSGSSGGDKSRSIGGATKSRDVGLLKEYKPKLFLVDSDPTKELKQVGFGELIKRAASLKLGGGGGFLNRSSLDDSNVFLLDTGWKIFIWVGKAADSGEKVAALGAADQYAEMEPRARELPVTVLKAGQERSGFMSYFK</sequence>
<evidence type="ECO:0000313" key="3">
    <source>
        <dbReference type="Proteomes" id="UP000095751"/>
    </source>
</evidence>
<dbReference type="KEGG" id="fcy:FRACYDRAFT_271285"/>
<dbReference type="Pfam" id="PF00626">
    <property type="entry name" value="Gelsolin"/>
    <property type="match status" value="2"/>
</dbReference>
<keyword evidence="3" id="KW-1185">Reference proteome</keyword>
<dbReference type="EMBL" id="KV784374">
    <property type="protein sequence ID" value="OEU09867.1"/>
    <property type="molecule type" value="Genomic_DNA"/>
</dbReference>
<dbReference type="AlphaFoldDB" id="A0A1E7EVJ0"/>
<dbReference type="OrthoDB" id="6375767at2759"/>
<dbReference type="InterPro" id="IPR007122">
    <property type="entry name" value="Villin/Gelsolin"/>
</dbReference>
<gene>
    <name evidence="2" type="ORF">FRACYDRAFT_271285</name>
</gene>
<reference evidence="2 3" key="1">
    <citation type="submission" date="2016-09" db="EMBL/GenBank/DDBJ databases">
        <title>Extensive genetic diversity and differential bi-allelic expression allows diatom success in the polar Southern Ocean.</title>
        <authorList>
            <consortium name="DOE Joint Genome Institute"/>
            <person name="Mock T."/>
            <person name="Otillar R.P."/>
            <person name="Strauss J."/>
            <person name="Dupont C."/>
            <person name="Frickenhaus S."/>
            <person name="Maumus F."/>
            <person name="Mcmullan M."/>
            <person name="Sanges R."/>
            <person name="Schmutz J."/>
            <person name="Toseland A."/>
            <person name="Valas R."/>
            <person name="Veluchamy A."/>
            <person name="Ward B.J."/>
            <person name="Allen A."/>
            <person name="Barry K."/>
            <person name="Falciatore A."/>
            <person name="Ferrante M."/>
            <person name="Fortunato A.E."/>
            <person name="Gloeckner G."/>
            <person name="Gruber A."/>
            <person name="Hipkin R."/>
            <person name="Janech M."/>
            <person name="Kroth P."/>
            <person name="Leese F."/>
            <person name="Lindquist E."/>
            <person name="Lyon B.R."/>
            <person name="Martin J."/>
            <person name="Mayer C."/>
            <person name="Parker M."/>
            <person name="Quesneville H."/>
            <person name="Raymond J."/>
            <person name="Uhlig C."/>
            <person name="Valentin K.U."/>
            <person name="Worden A.Z."/>
            <person name="Armbrust E.V."/>
            <person name="Bowler C."/>
            <person name="Green B."/>
            <person name="Moulton V."/>
            <person name="Van Oosterhout C."/>
            <person name="Grigoriev I."/>
        </authorList>
    </citation>
    <scope>NUCLEOTIDE SEQUENCE [LARGE SCALE GENOMIC DNA]</scope>
    <source>
        <strain evidence="2 3">CCMP1102</strain>
    </source>
</reference>
<dbReference type="GO" id="GO:0005737">
    <property type="term" value="C:cytoplasm"/>
    <property type="evidence" value="ECO:0007669"/>
    <property type="project" value="TreeGrafter"/>
</dbReference>
<dbReference type="InterPro" id="IPR007123">
    <property type="entry name" value="Gelsolin-like_dom"/>
</dbReference>
<name>A0A1E7EVJ0_9STRA</name>
<dbReference type="CDD" id="cd11290">
    <property type="entry name" value="gelsolin_S1_like"/>
    <property type="match status" value="1"/>
</dbReference>
<dbReference type="GO" id="GO:0008154">
    <property type="term" value="P:actin polymerization or depolymerization"/>
    <property type="evidence" value="ECO:0007669"/>
    <property type="project" value="TreeGrafter"/>
</dbReference>
<dbReference type="GO" id="GO:0051015">
    <property type="term" value="F:actin filament binding"/>
    <property type="evidence" value="ECO:0007669"/>
    <property type="project" value="InterPro"/>
</dbReference>
<dbReference type="Proteomes" id="UP000095751">
    <property type="component" value="Unassembled WGS sequence"/>
</dbReference>
<organism evidence="2 3">
    <name type="scientific">Fragilariopsis cylindrus CCMP1102</name>
    <dbReference type="NCBI Taxonomy" id="635003"/>
    <lineage>
        <taxon>Eukaryota</taxon>
        <taxon>Sar</taxon>
        <taxon>Stramenopiles</taxon>
        <taxon>Ochrophyta</taxon>
        <taxon>Bacillariophyta</taxon>
        <taxon>Bacillariophyceae</taxon>
        <taxon>Bacillariophycidae</taxon>
        <taxon>Bacillariales</taxon>
        <taxon>Bacillariaceae</taxon>
        <taxon>Fragilariopsis</taxon>
    </lineage>
</organism>
<feature type="domain" description="Gelsolin-like" evidence="1">
    <location>
        <begin position="62"/>
        <end position="134"/>
    </location>
</feature>